<feature type="chain" id="PRO_5041720601" evidence="1">
    <location>
        <begin position="19"/>
        <end position="121"/>
    </location>
</feature>
<evidence type="ECO:0000313" key="3">
    <source>
        <dbReference type="EMBL" id="WNQ10250.1"/>
    </source>
</evidence>
<dbReference type="InterPro" id="IPR028096">
    <property type="entry name" value="EfeO_Cupredoxin"/>
</dbReference>
<feature type="signal peptide" evidence="1">
    <location>
        <begin position="1"/>
        <end position="18"/>
    </location>
</feature>
<gene>
    <name evidence="3" type="ORF">MJA45_21890</name>
</gene>
<dbReference type="InterPro" id="IPR008972">
    <property type="entry name" value="Cupredoxin"/>
</dbReference>
<accession>A0AA96LDQ4</accession>
<dbReference type="SUPFAM" id="SSF49503">
    <property type="entry name" value="Cupredoxins"/>
    <property type="match status" value="1"/>
</dbReference>
<proteinExistence type="predicted"/>
<dbReference type="EMBL" id="CP130318">
    <property type="protein sequence ID" value="WNQ10250.1"/>
    <property type="molecule type" value="Genomic_DNA"/>
</dbReference>
<evidence type="ECO:0000313" key="4">
    <source>
        <dbReference type="Proteomes" id="UP001305702"/>
    </source>
</evidence>
<dbReference type="AlphaFoldDB" id="A0AA96LDQ4"/>
<evidence type="ECO:0000259" key="2">
    <source>
        <dbReference type="Pfam" id="PF13473"/>
    </source>
</evidence>
<keyword evidence="4" id="KW-1185">Reference proteome</keyword>
<dbReference type="Gene3D" id="2.60.40.420">
    <property type="entry name" value="Cupredoxins - blue copper proteins"/>
    <property type="match status" value="1"/>
</dbReference>
<dbReference type="Proteomes" id="UP001305702">
    <property type="component" value="Chromosome"/>
</dbReference>
<dbReference type="RefSeq" id="WP_315604024.1">
    <property type="nucleotide sequence ID" value="NZ_CP130318.1"/>
</dbReference>
<evidence type="ECO:0000256" key="1">
    <source>
        <dbReference type="SAM" id="SignalP"/>
    </source>
</evidence>
<sequence>MRKVGLAMAAIMLMLALAACGKEEPKAVDTAASANAREIKITAQNFDFDQKEIRIKKGETVKFTLENKEGMHGMEAKELGLNVKGGSSQTITADKTGTFNLKCSIICGAGHGNMVSKIIVE</sequence>
<dbReference type="PROSITE" id="PS51257">
    <property type="entry name" value="PROKAR_LIPOPROTEIN"/>
    <property type="match status" value="1"/>
</dbReference>
<dbReference type="KEGG" id="paun:MJA45_21890"/>
<dbReference type="Pfam" id="PF13473">
    <property type="entry name" value="Cupredoxin_1"/>
    <property type="match status" value="1"/>
</dbReference>
<reference evidence="3 4" key="1">
    <citation type="submission" date="2022-02" db="EMBL/GenBank/DDBJ databases">
        <title>Paenibacillus sp. MBLB1776 Whole Genome Shotgun Sequencing.</title>
        <authorList>
            <person name="Hwang C.Y."/>
            <person name="Cho E.-S."/>
            <person name="Seo M.-J."/>
        </authorList>
    </citation>
    <scope>NUCLEOTIDE SEQUENCE [LARGE SCALE GENOMIC DNA]</scope>
    <source>
        <strain evidence="3 4">MBLB1776</strain>
    </source>
</reference>
<name>A0AA96LDQ4_9BACL</name>
<feature type="domain" description="EfeO-type cupredoxin-like" evidence="2">
    <location>
        <begin position="11"/>
        <end position="106"/>
    </location>
</feature>
<protein>
    <submittedName>
        <fullName evidence="3">Cupredoxin domain-containing protein</fullName>
    </submittedName>
</protein>
<organism evidence="3 4">
    <name type="scientific">Paenibacillus aurantius</name>
    <dbReference type="NCBI Taxonomy" id="2918900"/>
    <lineage>
        <taxon>Bacteria</taxon>
        <taxon>Bacillati</taxon>
        <taxon>Bacillota</taxon>
        <taxon>Bacilli</taxon>
        <taxon>Bacillales</taxon>
        <taxon>Paenibacillaceae</taxon>
        <taxon>Paenibacillus</taxon>
    </lineage>
</organism>
<keyword evidence="1" id="KW-0732">Signal</keyword>